<evidence type="ECO:0000259" key="10">
    <source>
        <dbReference type="Pfam" id="PF20216"/>
    </source>
</evidence>
<comment type="caution">
    <text evidence="11">The sequence shown here is derived from an EMBL/GenBank/DDBJ whole genome shotgun (WGS) entry which is preliminary data.</text>
</comment>
<reference evidence="11 12" key="1">
    <citation type="submission" date="2017-10" db="EMBL/GenBank/DDBJ databases">
        <title>Novel microbial diversity and functional potential in the marine mammal oral microbiome.</title>
        <authorList>
            <person name="Dudek N.K."/>
            <person name="Sun C.L."/>
            <person name="Burstein D."/>
            <person name="Kantor R.S."/>
            <person name="Aliaga Goltsman D.S."/>
            <person name="Bik E.M."/>
            <person name="Thomas B.C."/>
            <person name="Banfield J.F."/>
            <person name="Relman D.A."/>
        </authorList>
    </citation>
    <scope>NUCLEOTIDE SEQUENCE [LARGE SCALE GENOMIC DNA]</scope>
    <source>
        <strain evidence="11">DOLJORAL78_47_16</strain>
    </source>
</reference>
<feature type="region of interest" description="Disordered" evidence="7">
    <location>
        <begin position="226"/>
        <end position="266"/>
    </location>
</feature>
<dbReference type="InterPro" id="IPR035952">
    <property type="entry name" value="Rhomboid-like_sf"/>
</dbReference>
<evidence type="ECO:0000259" key="9">
    <source>
        <dbReference type="Pfam" id="PF01694"/>
    </source>
</evidence>
<organism evidence="11 12">
    <name type="scientific">candidate division KSB3 bacterium</name>
    <dbReference type="NCBI Taxonomy" id="2044937"/>
    <lineage>
        <taxon>Bacteria</taxon>
        <taxon>candidate division KSB3</taxon>
    </lineage>
</organism>
<evidence type="ECO:0000256" key="8">
    <source>
        <dbReference type="SAM" id="Phobius"/>
    </source>
</evidence>
<feature type="transmembrane region" description="Helical" evidence="8">
    <location>
        <begin position="105"/>
        <end position="123"/>
    </location>
</feature>
<dbReference type="GO" id="GO:0016020">
    <property type="term" value="C:membrane"/>
    <property type="evidence" value="ECO:0007669"/>
    <property type="project" value="UniProtKB-SubCell"/>
</dbReference>
<dbReference type="Pfam" id="PF01694">
    <property type="entry name" value="Rhomboid"/>
    <property type="match status" value="1"/>
</dbReference>
<dbReference type="AlphaFoldDB" id="A0A2G6KDZ8"/>
<keyword evidence="4" id="KW-0378">Hydrolase</keyword>
<evidence type="ECO:0000256" key="4">
    <source>
        <dbReference type="ARBA" id="ARBA00022801"/>
    </source>
</evidence>
<evidence type="ECO:0000256" key="6">
    <source>
        <dbReference type="ARBA" id="ARBA00023136"/>
    </source>
</evidence>
<feature type="transmembrane region" description="Helical" evidence="8">
    <location>
        <begin position="187"/>
        <end position="208"/>
    </location>
</feature>
<proteinExistence type="inferred from homology"/>
<keyword evidence="5 8" id="KW-1133">Transmembrane helix</keyword>
<evidence type="ECO:0000313" key="11">
    <source>
        <dbReference type="EMBL" id="PIE33903.1"/>
    </source>
</evidence>
<accession>A0A2G6KDZ8</accession>
<feature type="transmembrane region" description="Helical" evidence="8">
    <location>
        <begin position="129"/>
        <end position="149"/>
    </location>
</feature>
<dbReference type="Pfam" id="PF20216">
    <property type="entry name" value="DUF6576"/>
    <property type="match status" value="1"/>
</dbReference>
<dbReference type="InterPro" id="IPR046483">
    <property type="entry name" value="DUF6576"/>
</dbReference>
<dbReference type="Gene3D" id="1.20.1540.10">
    <property type="entry name" value="Rhomboid-like"/>
    <property type="match status" value="1"/>
</dbReference>
<feature type="domain" description="DUF6576" evidence="10">
    <location>
        <begin position="266"/>
        <end position="294"/>
    </location>
</feature>
<evidence type="ECO:0000256" key="3">
    <source>
        <dbReference type="ARBA" id="ARBA00022692"/>
    </source>
</evidence>
<evidence type="ECO:0000256" key="1">
    <source>
        <dbReference type="ARBA" id="ARBA00004141"/>
    </source>
</evidence>
<gene>
    <name evidence="11" type="ORF">CSA56_09445</name>
</gene>
<dbReference type="EMBL" id="PDSK01000093">
    <property type="protein sequence ID" value="PIE33903.1"/>
    <property type="molecule type" value="Genomic_DNA"/>
</dbReference>
<keyword evidence="6 8" id="KW-0472">Membrane</keyword>
<feature type="transmembrane region" description="Helical" evidence="8">
    <location>
        <begin position="156"/>
        <end position="175"/>
    </location>
</feature>
<evidence type="ECO:0000256" key="2">
    <source>
        <dbReference type="ARBA" id="ARBA00009045"/>
    </source>
</evidence>
<dbReference type="GO" id="GO:0004252">
    <property type="term" value="F:serine-type endopeptidase activity"/>
    <property type="evidence" value="ECO:0007669"/>
    <property type="project" value="InterPro"/>
</dbReference>
<dbReference type="SUPFAM" id="SSF144091">
    <property type="entry name" value="Rhomboid-like"/>
    <property type="match status" value="1"/>
</dbReference>
<evidence type="ECO:0000313" key="12">
    <source>
        <dbReference type="Proteomes" id="UP000230821"/>
    </source>
</evidence>
<comment type="similarity">
    <text evidence="2">Belongs to the peptidase S54 family.</text>
</comment>
<evidence type="ECO:0000256" key="7">
    <source>
        <dbReference type="SAM" id="MobiDB-lite"/>
    </source>
</evidence>
<protein>
    <submittedName>
        <fullName evidence="11">Uncharacterized protein</fullName>
    </submittedName>
</protein>
<feature type="transmembrane region" description="Helical" evidence="8">
    <location>
        <begin position="67"/>
        <end position="93"/>
    </location>
</feature>
<dbReference type="InterPro" id="IPR050925">
    <property type="entry name" value="Rhomboid_protease_S54"/>
</dbReference>
<dbReference type="PANTHER" id="PTHR43731:SF14">
    <property type="entry name" value="PRESENILIN-ASSOCIATED RHOMBOID-LIKE PROTEIN, MITOCHONDRIAL"/>
    <property type="match status" value="1"/>
</dbReference>
<dbReference type="PANTHER" id="PTHR43731">
    <property type="entry name" value="RHOMBOID PROTEASE"/>
    <property type="match status" value="1"/>
</dbReference>
<feature type="domain" description="Peptidase S54 rhomboid" evidence="9">
    <location>
        <begin position="65"/>
        <end position="207"/>
    </location>
</feature>
<name>A0A2G6KDZ8_9BACT</name>
<dbReference type="Proteomes" id="UP000230821">
    <property type="component" value="Unassembled WGS sequence"/>
</dbReference>
<keyword evidence="3 8" id="KW-0812">Transmembrane</keyword>
<feature type="transmembrane region" description="Helical" evidence="8">
    <location>
        <begin position="27"/>
        <end position="47"/>
    </location>
</feature>
<dbReference type="InterPro" id="IPR022764">
    <property type="entry name" value="Peptidase_S54_rhomboid_dom"/>
</dbReference>
<evidence type="ECO:0000256" key="5">
    <source>
        <dbReference type="ARBA" id="ARBA00022989"/>
    </source>
</evidence>
<comment type="subcellular location">
    <subcellularLocation>
        <location evidence="1">Membrane</location>
        <topology evidence="1">Multi-pass membrane protein</topology>
    </subcellularLocation>
</comment>
<feature type="compositionally biased region" description="Basic residues" evidence="7">
    <location>
        <begin position="226"/>
        <end position="236"/>
    </location>
</feature>
<sequence>MALSDREYMRSPSSGYRRGIPASGGKNVIMILIAMNVAVFLLIPNTARLLRFNLTLSPQGVLNLKLWQFVTYMFLHANFSHLFFNMWGLYLFGSTILPVMGPKRFLQLYCLSGVSGAVLWFILNWNSPAGLVGASGAVFGVMMGAAMLNPHMRVQLLFPPIPMYMKTLILIYTAIEIVSEFSSSSGGIAHLAHMGGFISAYVFLKYLYGNRVWDPLSFLGGVFTRKKMPPRQKKPPQKASKVPDGWSVHSNPTYEAPPTNRGPVPKEEIDRLLDKISNFGMGSLTEEELAILKWASGEMKH</sequence>